<feature type="transmembrane region" description="Helical" evidence="1">
    <location>
        <begin position="42"/>
        <end position="66"/>
    </location>
</feature>
<evidence type="ECO:0000313" key="3">
    <source>
        <dbReference type="Proteomes" id="UP000594820"/>
    </source>
</evidence>
<organism evidence="2 3">
    <name type="scientific">Gordonia phage Lilbeanie</name>
    <dbReference type="NCBI Taxonomy" id="2794947"/>
    <lineage>
        <taxon>Viruses</taxon>
        <taxon>Duplodnaviria</taxon>
        <taxon>Heunggongvirae</taxon>
        <taxon>Uroviricota</taxon>
        <taxon>Caudoviricetes</taxon>
        <taxon>Stackebrandtviridae</taxon>
        <taxon>Lilbeanievirus</taxon>
        <taxon>Lilbeanievirus lilbeanie</taxon>
    </lineage>
</organism>
<gene>
    <name evidence="2" type="primary">12</name>
    <name evidence="2" type="ORF">SEA_LILBEANIE_12</name>
</gene>
<dbReference type="GeneID" id="63027124"/>
<accession>A0A7T1NWW6</accession>
<evidence type="ECO:0000256" key="1">
    <source>
        <dbReference type="SAM" id="Phobius"/>
    </source>
</evidence>
<keyword evidence="1" id="KW-0812">Transmembrane</keyword>
<reference evidence="2 3" key="1">
    <citation type="submission" date="2020-12" db="EMBL/GenBank/DDBJ databases">
        <authorList>
            <person name="Mahalingham V.A."/>
            <person name="Abad L.A."/>
            <person name="Dennis E.A."/>
            <person name="Alston T.C."/>
            <person name="Buckley J.R."/>
            <person name="Cao N.T."/>
            <person name="Cole K.B."/>
            <person name="Davis H.C."/>
            <person name="Fisher D.E."/>
            <person name="Jennings A.R."/>
            <person name="Litwin A.R."/>
            <person name="McCartney J.B."/>
            <person name="Mitchell K.E."/>
            <person name="Nasser J.B."/>
            <person name="Paudel P."/>
            <person name="Richoux S.A."/>
            <person name="Sisung K.L."/>
            <person name="Smith M.L."/>
            <person name="Sonnier C.R."/>
            <person name="Underwood K.G."/>
            <person name="Hunter C.W."/>
            <person name="Gottschalck B.A."/>
            <person name="Wiggina Z.F."/>
            <person name="Spears T.J."/>
            <person name="Hancock A.M."/>
            <person name="Gissendanner C.R."/>
            <person name="Findley A.M."/>
            <person name="Garlena R.A."/>
            <person name="Russell D.A."/>
            <person name="Jacobs-Sera D."/>
            <person name="Hatfull G.F."/>
        </authorList>
    </citation>
    <scope>NUCLEOTIDE SEQUENCE [LARGE SCALE GENOMIC DNA]</scope>
</reference>
<sequence>MDVLTVILTIVAVARLTRLVVADAITYPIRARIVLWTGEESRLTYFVTCSWCVSIWLGAGVAAAAYWFADDRWWLYVVLALAASYVAGVANRWLDPA</sequence>
<dbReference type="Proteomes" id="UP000594820">
    <property type="component" value="Segment"/>
</dbReference>
<evidence type="ECO:0000313" key="2">
    <source>
        <dbReference type="EMBL" id="QPO17090.1"/>
    </source>
</evidence>
<dbReference type="RefSeq" id="YP_010002573.1">
    <property type="nucleotide sequence ID" value="NC_053246.1"/>
</dbReference>
<dbReference type="EMBL" id="MW314850">
    <property type="protein sequence ID" value="QPO17090.1"/>
    <property type="molecule type" value="Genomic_DNA"/>
</dbReference>
<keyword evidence="1" id="KW-0472">Membrane</keyword>
<keyword evidence="3" id="KW-1185">Reference proteome</keyword>
<feature type="transmembrane region" description="Helical" evidence="1">
    <location>
        <begin position="73"/>
        <end position="94"/>
    </location>
</feature>
<proteinExistence type="predicted"/>
<name>A0A7T1NWW6_9CAUD</name>
<keyword evidence="1" id="KW-1133">Transmembrane helix</keyword>
<dbReference type="KEGG" id="vg:63027124"/>
<protein>
    <submittedName>
        <fullName evidence="2">Membrane protein</fullName>
    </submittedName>
</protein>